<dbReference type="RefSeq" id="WP_013483581.1">
    <property type="nucleotide sequence ID" value="NZ_JHYT01000042.1"/>
</dbReference>
<geneLocation type="plasmid" evidence="1 2">
    <name>pRUMAL01</name>
</geneLocation>
<dbReference type="KEGG" id="ral:Rumal_3591"/>
<dbReference type="EMBL" id="CP002404">
    <property type="protein sequence ID" value="ADU24032.1"/>
    <property type="molecule type" value="Genomic_DNA"/>
</dbReference>
<proteinExistence type="predicted"/>
<keyword evidence="1" id="KW-0614">Plasmid</keyword>
<protein>
    <submittedName>
        <fullName evidence="1">Uncharacterized protein</fullName>
    </submittedName>
</protein>
<sequence length="80" mass="9097">MALTYKISSFVKNITSPVIVLIGNKETEFQNGSAAYEKSYDKNYLVAEIRAKDNKVCIVLKENDKTNDINWIGEEQASFF</sequence>
<reference evidence="2" key="1">
    <citation type="journal article" date="2011" name="J. Bacteriol.">
        <title>Complete genome of the cellulolytic ruminal bacterium Ruminococcus albus 7.</title>
        <authorList>
            <person name="Suen G."/>
            <person name="Stevenson D.M."/>
            <person name="Bruce D.C."/>
            <person name="Chertkov O."/>
            <person name="Copeland A."/>
            <person name="Cheng J.F."/>
            <person name="Detter C."/>
            <person name="Detter J.C."/>
            <person name="Goodwin L.A."/>
            <person name="Han C.S."/>
            <person name="Hauser L.J."/>
            <person name="Ivanova N.N."/>
            <person name="Kyrpides N.C."/>
            <person name="Land M.L."/>
            <person name="Lapidus A."/>
            <person name="Lucas S."/>
            <person name="Ovchinnikova G."/>
            <person name="Pitluck S."/>
            <person name="Tapia R."/>
            <person name="Woyke T."/>
            <person name="Boyum J."/>
            <person name="Mead D."/>
            <person name="Weimer P.J."/>
        </authorList>
    </citation>
    <scope>NUCLEOTIDE SEQUENCE [LARGE SCALE GENOMIC DNA]</scope>
    <source>
        <strain evidence="2">ATCC 27210 / DSM 20455 / JCM 14654 / NCDO 2250 / 7</strain>
        <plasmid evidence="2">pRUMAL01</plasmid>
    </source>
</reference>
<dbReference type="AlphaFoldDB" id="E6UK36"/>
<accession>E6UK36</accession>
<name>E6UK36_RUMA7</name>
<evidence type="ECO:0000313" key="1">
    <source>
        <dbReference type="EMBL" id="ADU24032.1"/>
    </source>
</evidence>
<dbReference type="Proteomes" id="UP000006919">
    <property type="component" value="Plasmid pRUMAL01"/>
</dbReference>
<gene>
    <name evidence="1" type="ordered locus">Rumal_3591</name>
</gene>
<evidence type="ECO:0000313" key="2">
    <source>
        <dbReference type="Proteomes" id="UP000006919"/>
    </source>
</evidence>
<organism evidence="1 2">
    <name type="scientific">Ruminococcus albus (strain ATCC 27210 / DSM 20455 / JCM 14654 / NCDO 2250 / 7)</name>
    <dbReference type="NCBI Taxonomy" id="697329"/>
    <lineage>
        <taxon>Bacteria</taxon>
        <taxon>Bacillati</taxon>
        <taxon>Bacillota</taxon>
        <taxon>Clostridia</taxon>
        <taxon>Eubacteriales</taxon>
        <taxon>Oscillospiraceae</taxon>
        <taxon>Ruminococcus</taxon>
    </lineage>
</organism>
<dbReference type="HOGENOM" id="CLU_2619854_0_0_9"/>